<protein>
    <submittedName>
        <fullName evidence="1">Amine oxidase</fullName>
    </submittedName>
</protein>
<comment type="caution">
    <text evidence="1">The sequence shown here is derived from an EMBL/GenBank/DDBJ whole genome shotgun (WGS) entry which is preliminary data.</text>
</comment>
<dbReference type="SUPFAM" id="SSF51905">
    <property type="entry name" value="FAD/NAD(P)-binding domain"/>
    <property type="match status" value="1"/>
</dbReference>
<proteinExistence type="predicted"/>
<sequence length="526" mass="55449">MSAPGPNPDTIIVGSGINALVAAALLGGKGRRVLVLERNERIGGCIRTEAITEPGFTHDVMATTFVLFVTSPAYAALASDLARHGLEFCNSDTPTGVLRPNGDFLIHRRDRAANVAAFDAAEAGDGAQYMADVASVEQNAGLIFGLLGGRVWSLATARLLAGEAWRRGPRALAAFFGEALTPARGWLESSYGSETTRALWAPWALHAGLGPEDAFSGQISKVIAFALEAAGAPVVKGGGQKLLDAFQALIEERGGMIRTGADVAEILTENGRARGVRLASGEEIMASTIACSVTPDQLYGRLLATKPQPEAQAGTRRYRYGKGNFQLHYALDRPPAWRGAGLGEVALLHLTPGLDGVSKACNEALRGMLPAEPTICVGQPHALDPSRCPPGKAILWLQLPEAPRQVRGDAVGQIEVPADGSWTPALREAYADRVEAILGRHIDGFGETILARRAYSPADLEAMNVNLVGGDPYGGSSTMDQSFLWRPFKDSRNHGTPVNGLYHIGASTHPGAGLGGGSGYLLAERL</sequence>
<organism evidence="1 2">
    <name type="scientific">Nitratireductor pacificus pht-3B</name>
    <dbReference type="NCBI Taxonomy" id="391937"/>
    <lineage>
        <taxon>Bacteria</taxon>
        <taxon>Pseudomonadati</taxon>
        <taxon>Pseudomonadota</taxon>
        <taxon>Alphaproteobacteria</taxon>
        <taxon>Hyphomicrobiales</taxon>
        <taxon>Phyllobacteriaceae</taxon>
        <taxon>Nitratireductor</taxon>
    </lineage>
</organism>
<dbReference type="PANTHER" id="PTHR10668">
    <property type="entry name" value="PHYTOENE DEHYDROGENASE"/>
    <property type="match status" value="1"/>
</dbReference>
<evidence type="ECO:0000313" key="2">
    <source>
        <dbReference type="Proteomes" id="UP000006786"/>
    </source>
</evidence>
<dbReference type="PATRIC" id="fig|391937.3.peg.1994"/>
<accession>K2MP36</accession>
<keyword evidence="2" id="KW-1185">Reference proteome</keyword>
<dbReference type="OrthoDB" id="9774675at2"/>
<evidence type="ECO:0000313" key="1">
    <source>
        <dbReference type="EMBL" id="EKF19042.1"/>
    </source>
</evidence>
<gene>
    <name evidence="1" type="ORF">NA2_09678</name>
</gene>
<dbReference type="EMBL" id="AMRM01000009">
    <property type="protein sequence ID" value="EKF19042.1"/>
    <property type="molecule type" value="Genomic_DNA"/>
</dbReference>
<dbReference type="InterPro" id="IPR036188">
    <property type="entry name" value="FAD/NAD-bd_sf"/>
</dbReference>
<reference evidence="1 2" key="1">
    <citation type="journal article" date="2012" name="J. Bacteriol.">
        <title>Genome Sequence of Nitratireductor pacificus Type Strain pht-3B.</title>
        <authorList>
            <person name="Lai Q."/>
            <person name="Li G."/>
            <person name="Shao Z."/>
        </authorList>
    </citation>
    <scope>NUCLEOTIDE SEQUENCE [LARGE SCALE GENOMIC DNA]</scope>
    <source>
        <strain evidence="2">pht-3B</strain>
    </source>
</reference>
<dbReference type="PANTHER" id="PTHR10668:SF105">
    <property type="entry name" value="DEHYDROGENASE-RELATED"/>
    <property type="match status" value="1"/>
</dbReference>
<dbReference type="eggNOG" id="COG1233">
    <property type="taxonomic scope" value="Bacteria"/>
</dbReference>
<dbReference type="STRING" id="391937.NA2_09678"/>
<dbReference type="Gene3D" id="3.50.50.60">
    <property type="entry name" value="FAD/NAD(P)-binding domain"/>
    <property type="match status" value="2"/>
</dbReference>
<dbReference type="RefSeq" id="WP_008596515.1">
    <property type="nucleotide sequence ID" value="NZ_AMRM01000009.1"/>
</dbReference>
<dbReference type="AlphaFoldDB" id="K2MP36"/>
<name>K2MP36_9HYPH</name>
<dbReference type="Proteomes" id="UP000006786">
    <property type="component" value="Unassembled WGS sequence"/>
</dbReference>
<dbReference type="Pfam" id="PF13450">
    <property type="entry name" value="NAD_binding_8"/>
    <property type="match status" value="1"/>
</dbReference>